<dbReference type="SUPFAM" id="SSF88946">
    <property type="entry name" value="Sigma2 domain of RNA polymerase sigma factors"/>
    <property type="match status" value="1"/>
</dbReference>
<name>A0A5Q0QFY3_9SPHI</name>
<keyword evidence="4" id="KW-0804">Transcription</keyword>
<reference evidence="7 8" key="1">
    <citation type="submission" date="2019-10" db="EMBL/GenBank/DDBJ databases">
        <authorList>
            <person name="Dong K."/>
        </authorList>
    </citation>
    <scope>NUCLEOTIDE SEQUENCE [LARGE SCALE GENOMIC DNA]</scope>
    <source>
        <strain evidence="8">dk4302</strain>
    </source>
</reference>
<evidence type="ECO:0000313" key="8">
    <source>
        <dbReference type="Proteomes" id="UP000326921"/>
    </source>
</evidence>
<dbReference type="CDD" id="cd06171">
    <property type="entry name" value="Sigma70_r4"/>
    <property type="match status" value="1"/>
</dbReference>
<proteinExistence type="inferred from homology"/>
<dbReference type="InterPro" id="IPR013324">
    <property type="entry name" value="RNA_pol_sigma_r3/r4-like"/>
</dbReference>
<dbReference type="PANTHER" id="PTHR43133">
    <property type="entry name" value="RNA POLYMERASE ECF-TYPE SIGMA FACTO"/>
    <property type="match status" value="1"/>
</dbReference>
<dbReference type="GO" id="GO:0016987">
    <property type="term" value="F:sigma factor activity"/>
    <property type="evidence" value="ECO:0007669"/>
    <property type="project" value="UniProtKB-KW"/>
</dbReference>
<evidence type="ECO:0000313" key="7">
    <source>
        <dbReference type="EMBL" id="QGA27901.1"/>
    </source>
</evidence>
<dbReference type="Gene3D" id="1.10.1740.10">
    <property type="match status" value="1"/>
</dbReference>
<dbReference type="NCBIfam" id="TIGR02937">
    <property type="entry name" value="sigma70-ECF"/>
    <property type="match status" value="1"/>
</dbReference>
<dbReference type="Gene3D" id="1.10.10.10">
    <property type="entry name" value="Winged helix-like DNA-binding domain superfamily/Winged helix DNA-binding domain"/>
    <property type="match status" value="1"/>
</dbReference>
<dbReference type="InterPro" id="IPR007627">
    <property type="entry name" value="RNA_pol_sigma70_r2"/>
</dbReference>
<dbReference type="KEGG" id="sphe:GFH32_16910"/>
<dbReference type="InterPro" id="IPR014327">
    <property type="entry name" value="RNA_pol_sigma70_bacteroid"/>
</dbReference>
<feature type="domain" description="RNA polymerase sigma factor 70 region 4 type 2" evidence="6">
    <location>
        <begin position="124"/>
        <end position="176"/>
    </location>
</feature>
<dbReference type="GO" id="GO:0006352">
    <property type="term" value="P:DNA-templated transcription initiation"/>
    <property type="evidence" value="ECO:0007669"/>
    <property type="project" value="InterPro"/>
</dbReference>
<dbReference type="AlphaFoldDB" id="A0A5Q0QFY3"/>
<dbReference type="InterPro" id="IPR013249">
    <property type="entry name" value="RNA_pol_sigma70_r4_t2"/>
</dbReference>
<dbReference type="Proteomes" id="UP000326921">
    <property type="component" value="Chromosome"/>
</dbReference>
<feature type="domain" description="RNA polymerase sigma-70 region 2" evidence="5">
    <location>
        <begin position="28"/>
        <end position="93"/>
    </location>
</feature>
<dbReference type="Pfam" id="PF08281">
    <property type="entry name" value="Sigma70_r4_2"/>
    <property type="match status" value="1"/>
</dbReference>
<keyword evidence="8" id="KW-1185">Reference proteome</keyword>
<evidence type="ECO:0000256" key="1">
    <source>
        <dbReference type="ARBA" id="ARBA00010641"/>
    </source>
</evidence>
<dbReference type="RefSeq" id="WP_153512728.1">
    <property type="nucleotide sequence ID" value="NZ_CP045652.1"/>
</dbReference>
<comment type="similarity">
    <text evidence="1">Belongs to the sigma-70 factor family. ECF subfamily.</text>
</comment>
<evidence type="ECO:0000259" key="6">
    <source>
        <dbReference type="Pfam" id="PF08281"/>
    </source>
</evidence>
<dbReference type="Pfam" id="PF04542">
    <property type="entry name" value="Sigma70_r2"/>
    <property type="match status" value="1"/>
</dbReference>
<dbReference type="PANTHER" id="PTHR43133:SF46">
    <property type="entry name" value="RNA POLYMERASE SIGMA-70 FACTOR ECF SUBFAMILY"/>
    <property type="match status" value="1"/>
</dbReference>
<dbReference type="InterPro" id="IPR014284">
    <property type="entry name" value="RNA_pol_sigma-70_dom"/>
</dbReference>
<sequence>MSIHFLSDEKELLKRLQAGDEESFEQIFRYYYALLYVHAYKKIGDRELAKDIVQDLFAAIWKNRQVLNIETTLSNYLYTSVRNRVIDVWAKEKNRNKYLASLTLESTVSNGNIVELLQEKMLAEQIENTLKQLPPRVRQIFEMSRNQYLTYREIAQELQLSEHTVRGYIKEALRALRFKVGASLWMIFVLFLKYF</sequence>
<protein>
    <submittedName>
        <fullName evidence="7">RNA polymerase sigma-70 factor</fullName>
    </submittedName>
</protein>
<keyword evidence="2" id="KW-0805">Transcription regulation</keyword>
<keyword evidence="3" id="KW-0731">Sigma factor</keyword>
<dbReference type="GO" id="GO:0003677">
    <property type="term" value="F:DNA binding"/>
    <property type="evidence" value="ECO:0007669"/>
    <property type="project" value="InterPro"/>
</dbReference>
<evidence type="ECO:0000256" key="2">
    <source>
        <dbReference type="ARBA" id="ARBA00023015"/>
    </source>
</evidence>
<dbReference type="InterPro" id="IPR039425">
    <property type="entry name" value="RNA_pol_sigma-70-like"/>
</dbReference>
<dbReference type="InterPro" id="IPR036388">
    <property type="entry name" value="WH-like_DNA-bd_sf"/>
</dbReference>
<evidence type="ECO:0000256" key="4">
    <source>
        <dbReference type="ARBA" id="ARBA00023163"/>
    </source>
</evidence>
<accession>A0A5Q0QFY3</accession>
<dbReference type="SUPFAM" id="SSF88659">
    <property type="entry name" value="Sigma3 and sigma4 domains of RNA polymerase sigma factors"/>
    <property type="match status" value="1"/>
</dbReference>
<dbReference type="NCBIfam" id="TIGR02985">
    <property type="entry name" value="Sig70_bacteroi1"/>
    <property type="match status" value="1"/>
</dbReference>
<dbReference type="EMBL" id="CP045652">
    <property type="protein sequence ID" value="QGA27901.1"/>
    <property type="molecule type" value="Genomic_DNA"/>
</dbReference>
<evidence type="ECO:0000256" key="3">
    <source>
        <dbReference type="ARBA" id="ARBA00023082"/>
    </source>
</evidence>
<dbReference type="InterPro" id="IPR013325">
    <property type="entry name" value="RNA_pol_sigma_r2"/>
</dbReference>
<evidence type="ECO:0000259" key="5">
    <source>
        <dbReference type="Pfam" id="PF04542"/>
    </source>
</evidence>
<gene>
    <name evidence="7" type="ORF">GFH32_16910</name>
</gene>
<organism evidence="7 8">
    <name type="scientific">Sphingobacterium zhuxiongii</name>
    <dbReference type="NCBI Taxonomy" id="2662364"/>
    <lineage>
        <taxon>Bacteria</taxon>
        <taxon>Pseudomonadati</taxon>
        <taxon>Bacteroidota</taxon>
        <taxon>Sphingobacteriia</taxon>
        <taxon>Sphingobacteriales</taxon>
        <taxon>Sphingobacteriaceae</taxon>
        <taxon>Sphingobacterium</taxon>
    </lineage>
</organism>